<evidence type="ECO:0000256" key="1">
    <source>
        <dbReference type="ARBA" id="ARBA00004651"/>
    </source>
</evidence>
<gene>
    <name evidence="11" type="primary">arsB</name>
    <name evidence="11" type="ORF">F6W70_14015</name>
</gene>
<keyword evidence="4 9" id="KW-1003">Cell membrane</keyword>
<dbReference type="GO" id="GO:0005886">
    <property type="term" value="C:plasma membrane"/>
    <property type="evidence" value="ECO:0007669"/>
    <property type="project" value="UniProtKB-SubCell"/>
</dbReference>
<keyword evidence="3 9" id="KW-0813">Transport</keyword>
<evidence type="ECO:0000256" key="8">
    <source>
        <dbReference type="ARBA" id="ARBA00023136"/>
    </source>
</evidence>
<comment type="subcellular location">
    <subcellularLocation>
        <location evidence="1 9">Cell membrane</location>
        <topology evidence="1 9">Multi-pass membrane protein</topology>
    </subcellularLocation>
</comment>
<dbReference type="InterPro" id="IPR002657">
    <property type="entry name" value="BilAc:Na_symport/Acr3"/>
</dbReference>
<comment type="caution">
    <text evidence="11">The sequence shown here is derived from an EMBL/GenBank/DDBJ whole genome shotgun (WGS) entry which is preliminary data.</text>
</comment>
<keyword evidence="6" id="KW-0059">Arsenical resistance</keyword>
<dbReference type="PANTHER" id="PTHR43057">
    <property type="entry name" value="ARSENITE EFFLUX TRANSPORTER"/>
    <property type="match status" value="1"/>
</dbReference>
<dbReference type="EMBL" id="WAAQ01000002">
    <property type="protein sequence ID" value="KAB1883703.1"/>
    <property type="molecule type" value="Genomic_DNA"/>
</dbReference>
<accession>A0AAD3X1H4</accession>
<dbReference type="GO" id="GO:0015105">
    <property type="term" value="F:arsenite transmembrane transporter activity"/>
    <property type="evidence" value="ECO:0007669"/>
    <property type="project" value="TreeGrafter"/>
</dbReference>
<dbReference type="InterPro" id="IPR004706">
    <property type="entry name" value="Arsenical-R_Acr3"/>
</dbReference>
<protein>
    <submittedName>
        <fullName evidence="11">ACR3 family arsenite efflux transporter</fullName>
    </submittedName>
</protein>
<dbReference type="GO" id="GO:0046685">
    <property type="term" value="P:response to arsenic-containing substance"/>
    <property type="evidence" value="ECO:0007669"/>
    <property type="project" value="UniProtKB-KW"/>
</dbReference>
<dbReference type="PIRSF" id="PIRSF005508">
    <property type="entry name" value="Acr3"/>
    <property type="match status" value="1"/>
</dbReference>
<feature type="transmembrane region" description="Helical" evidence="10">
    <location>
        <begin position="190"/>
        <end position="211"/>
    </location>
</feature>
<evidence type="ECO:0000256" key="7">
    <source>
        <dbReference type="ARBA" id="ARBA00022989"/>
    </source>
</evidence>
<dbReference type="InterPro" id="IPR038770">
    <property type="entry name" value="Na+/solute_symporter_sf"/>
</dbReference>
<evidence type="ECO:0000256" key="5">
    <source>
        <dbReference type="ARBA" id="ARBA00022692"/>
    </source>
</evidence>
<evidence type="ECO:0000256" key="2">
    <source>
        <dbReference type="ARBA" id="ARBA00010110"/>
    </source>
</evidence>
<dbReference type="FunFam" id="1.20.1530.20:FF:000009">
    <property type="entry name" value="Arsenite transporter, ACR3 family"/>
    <property type="match status" value="1"/>
</dbReference>
<dbReference type="Pfam" id="PF01758">
    <property type="entry name" value="SBF"/>
    <property type="match status" value="1"/>
</dbReference>
<dbReference type="NCBIfam" id="TIGR00832">
    <property type="entry name" value="acr3"/>
    <property type="match status" value="1"/>
</dbReference>
<dbReference type="GO" id="GO:0015297">
    <property type="term" value="F:antiporter activity"/>
    <property type="evidence" value="ECO:0007669"/>
    <property type="project" value="UniProtKB-UniRule"/>
</dbReference>
<keyword evidence="7 9" id="KW-1133">Transmembrane helix</keyword>
<feature type="transmembrane region" description="Helical" evidence="10">
    <location>
        <begin position="324"/>
        <end position="344"/>
    </location>
</feature>
<evidence type="ECO:0000256" key="6">
    <source>
        <dbReference type="ARBA" id="ARBA00022849"/>
    </source>
</evidence>
<comment type="similarity">
    <text evidence="2 9">Belongs to the arsenical resistance-3 (ACR3) (TC 2.A.59) family.</text>
</comment>
<dbReference type="AlphaFoldDB" id="A0AAD3X1H4"/>
<dbReference type="Gene3D" id="1.20.1530.20">
    <property type="match status" value="1"/>
</dbReference>
<evidence type="ECO:0000256" key="9">
    <source>
        <dbReference type="PIRNR" id="PIRNR005508"/>
    </source>
</evidence>
<name>A0AAD3X1H4_MICMQ</name>
<sequence length="365" mass="39429">MSTATVPTTAPSARRLSTLDRWLPLWIGLAMIGGIVIGRFIPGVSDLLARLEVGGISIPIALGLLVMMYPVLAKVRYDKVAAVTGDKKLLLSSLALNWLVGPALMFALAWAFLPDLPEYRTGLIIVGLARCIAMVVIWNDLACGDREAAAVLVAINSVFQVVAFSLLGWFYLTVLPGWLGLDSQGLEISIWQIALNVLIFLGIPLVAGFASRFIGERAKGRDWYEDSFLPRIGPWALYGLLFTIVLLFALQGEQVTSRPWDVARIALPLLAYFAIMWFVGLFTGKALGLGYARSSTLAFTAAGNNFELAIAVAIGTFGATSGQALAGVVGPLIEVPVLVGLVYVSLWAARRWFHTDPYTAERISS</sequence>
<keyword evidence="5 9" id="KW-0812">Transmembrane</keyword>
<dbReference type="GO" id="GO:0015104">
    <property type="term" value="F:antimonite transmembrane transporter activity"/>
    <property type="evidence" value="ECO:0007669"/>
    <property type="project" value="TreeGrafter"/>
</dbReference>
<organism evidence="11 12">
    <name type="scientific">Microbacterium maritypicum</name>
    <name type="common">Microbacterium liquefaciens</name>
    <dbReference type="NCBI Taxonomy" id="33918"/>
    <lineage>
        <taxon>Bacteria</taxon>
        <taxon>Bacillati</taxon>
        <taxon>Actinomycetota</taxon>
        <taxon>Actinomycetes</taxon>
        <taxon>Micrococcales</taxon>
        <taxon>Microbacteriaceae</taxon>
        <taxon>Microbacterium</taxon>
    </lineage>
</organism>
<keyword evidence="8 9" id="KW-0472">Membrane</keyword>
<proteinExistence type="inferred from homology"/>
<feature type="transmembrane region" description="Helical" evidence="10">
    <location>
        <begin position="150"/>
        <end position="170"/>
    </location>
</feature>
<feature type="transmembrane region" description="Helical" evidence="10">
    <location>
        <begin position="94"/>
        <end position="113"/>
    </location>
</feature>
<feature type="transmembrane region" description="Helical" evidence="10">
    <location>
        <begin position="53"/>
        <end position="73"/>
    </location>
</feature>
<evidence type="ECO:0000256" key="4">
    <source>
        <dbReference type="ARBA" id="ARBA00022475"/>
    </source>
</evidence>
<feature type="transmembrane region" description="Helical" evidence="10">
    <location>
        <begin position="22"/>
        <end position="41"/>
    </location>
</feature>
<reference evidence="11 12" key="1">
    <citation type="submission" date="2019-09" db="EMBL/GenBank/DDBJ databases">
        <title>Whole genome sequencing of Microbacterium maritypicum.</title>
        <authorList>
            <person name="Lenchi N."/>
        </authorList>
    </citation>
    <scope>NUCLEOTIDE SEQUENCE [LARGE SCALE GENOMIC DNA]</scope>
    <source>
        <strain evidence="11 12">DSM 12512</strain>
    </source>
</reference>
<feature type="transmembrane region" description="Helical" evidence="10">
    <location>
        <begin position="296"/>
        <end position="318"/>
    </location>
</feature>
<evidence type="ECO:0000313" key="12">
    <source>
        <dbReference type="Proteomes" id="UP000436027"/>
    </source>
</evidence>
<evidence type="ECO:0000256" key="10">
    <source>
        <dbReference type="SAM" id="Phobius"/>
    </source>
</evidence>
<dbReference type="PANTHER" id="PTHR43057:SF1">
    <property type="entry name" value="ARSENICAL-RESISTANCE PROTEIN 3"/>
    <property type="match status" value="1"/>
</dbReference>
<dbReference type="RefSeq" id="WP_151487055.1">
    <property type="nucleotide sequence ID" value="NZ_BAAAIN010000001.1"/>
</dbReference>
<feature type="transmembrane region" description="Helical" evidence="10">
    <location>
        <begin position="232"/>
        <end position="250"/>
    </location>
</feature>
<feature type="transmembrane region" description="Helical" evidence="10">
    <location>
        <begin position="262"/>
        <end position="284"/>
    </location>
</feature>
<evidence type="ECO:0000313" key="11">
    <source>
        <dbReference type="EMBL" id="KAB1883703.1"/>
    </source>
</evidence>
<feature type="transmembrane region" description="Helical" evidence="10">
    <location>
        <begin position="119"/>
        <end position="138"/>
    </location>
</feature>
<dbReference type="Proteomes" id="UP000436027">
    <property type="component" value="Unassembled WGS sequence"/>
</dbReference>
<evidence type="ECO:0000256" key="3">
    <source>
        <dbReference type="ARBA" id="ARBA00022448"/>
    </source>
</evidence>